<evidence type="ECO:0000313" key="2">
    <source>
        <dbReference type="Proteomes" id="UP001295444"/>
    </source>
</evidence>
<evidence type="ECO:0000313" key="1">
    <source>
        <dbReference type="EMBL" id="CAH2225128.1"/>
    </source>
</evidence>
<sequence>MELDDFLSSPPPGVEIQNLLGRSIVKCVSDGVYAVADNFILPSGRRVIFNDTLGQTINITSREEYEDVKQKLYTKLLILIIFACETNEDEYGTRKYFKPTKCKAITCAFNIFNVIY</sequence>
<protein>
    <submittedName>
        <fullName evidence="1">Uncharacterized protein</fullName>
    </submittedName>
</protein>
<keyword evidence="2" id="KW-1185">Reference proteome</keyword>
<accession>A0AAD1R7A0</accession>
<dbReference type="EMBL" id="OW240912">
    <property type="protein sequence ID" value="CAH2225128.1"/>
    <property type="molecule type" value="Genomic_DNA"/>
</dbReference>
<gene>
    <name evidence="1" type="ORF">PECUL_23A004082</name>
</gene>
<reference evidence="1" key="1">
    <citation type="submission" date="2022-03" db="EMBL/GenBank/DDBJ databases">
        <authorList>
            <person name="Alioto T."/>
            <person name="Alioto T."/>
            <person name="Gomez Garrido J."/>
        </authorList>
    </citation>
    <scope>NUCLEOTIDE SEQUENCE</scope>
</reference>
<proteinExistence type="predicted"/>
<organism evidence="1 2">
    <name type="scientific">Pelobates cultripes</name>
    <name type="common">Western spadefoot toad</name>
    <dbReference type="NCBI Taxonomy" id="61616"/>
    <lineage>
        <taxon>Eukaryota</taxon>
        <taxon>Metazoa</taxon>
        <taxon>Chordata</taxon>
        <taxon>Craniata</taxon>
        <taxon>Vertebrata</taxon>
        <taxon>Euteleostomi</taxon>
        <taxon>Amphibia</taxon>
        <taxon>Batrachia</taxon>
        <taxon>Anura</taxon>
        <taxon>Pelobatoidea</taxon>
        <taxon>Pelobatidae</taxon>
        <taxon>Pelobates</taxon>
    </lineage>
</organism>
<name>A0AAD1R7A0_PELCU</name>
<dbReference type="AlphaFoldDB" id="A0AAD1R7A0"/>
<dbReference type="Proteomes" id="UP001295444">
    <property type="component" value="Chromosome 01"/>
</dbReference>